<accession>A0A3S3PI43</accession>
<evidence type="ECO:0000313" key="7">
    <source>
        <dbReference type="EMBL" id="RWS01660.1"/>
    </source>
</evidence>
<dbReference type="InterPro" id="IPR050113">
    <property type="entry name" value="Ub_conjugating_enzyme"/>
</dbReference>
<dbReference type="InterPro" id="IPR000608">
    <property type="entry name" value="UBC"/>
</dbReference>
<dbReference type="PROSITE" id="PS00183">
    <property type="entry name" value="UBC_1"/>
    <property type="match status" value="1"/>
</dbReference>
<reference evidence="6 8" key="1">
    <citation type="journal article" date="2018" name="Gigascience">
        <title>Genomes of trombidid mites reveal novel predicted allergens and laterally-transferred genes associated with secondary metabolism.</title>
        <authorList>
            <person name="Dong X."/>
            <person name="Chaisiri K."/>
            <person name="Xia D."/>
            <person name="Armstrong S.D."/>
            <person name="Fang Y."/>
            <person name="Donnelly M.J."/>
            <person name="Kadowaki T."/>
            <person name="McGarry J.W."/>
            <person name="Darby A.C."/>
            <person name="Makepeace B.L."/>
        </authorList>
    </citation>
    <scope>NUCLEOTIDE SEQUENCE [LARGE SCALE GENOMIC DNA]</scope>
    <source>
        <strain evidence="6">UoL-WK</strain>
    </source>
</reference>
<name>A0A3S3PI43_9ACAR</name>
<protein>
    <submittedName>
        <fullName evidence="6">Ubiquitin-conjugating enzyme E2-22 kDa-like isoform X1</fullName>
    </submittedName>
</protein>
<dbReference type="GO" id="GO:0016740">
    <property type="term" value="F:transferase activity"/>
    <property type="evidence" value="ECO:0007669"/>
    <property type="project" value="UniProtKB-KW"/>
</dbReference>
<reference evidence="6" key="2">
    <citation type="submission" date="2018-11" db="EMBL/GenBank/DDBJ databases">
        <title>Trombidioid mite genomics.</title>
        <authorList>
            <person name="Dong X."/>
        </authorList>
    </citation>
    <scope>NUCLEOTIDE SEQUENCE</scope>
    <source>
        <strain evidence="6">UoL-WK</strain>
    </source>
</reference>
<feature type="domain" description="UBC core" evidence="5">
    <location>
        <begin position="4"/>
        <end position="154"/>
    </location>
</feature>
<dbReference type="Gene3D" id="3.10.110.10">
    <property type="entry name" value="Ubiquitin Conjugating Enzyme"/>
    <property type="match status" value="1"/>
</dbReference>
<dbReference type="SUPFAM" id="SSF54495">
    <property type="entry name" value="UBC-like"/>
    <property type="match status" value="1"/>
</dbReference>
<gene>
    <name evidence="7" type="ORF">B4U79_07744</name>
    <name evidence="6" type="ORF">B4U79_12774</name>
</gene>
<dbReference type="SMART" id="SM00212">
    <property type="entry name" value="UBCc"/>
    <property type="match status" value="1"/>
</dbReference>
<evidence type="ECO:0000313" key="8">
    <source>
        <dbReference type="Proteomes" id="UP000285301"/>
    </source>
</evidence>
<keyword evidence="4" id="KW-0547">Nucleotide-binding</keyword>
<feature type="active site" description="Glycyl thioester intermediate" evidence="3">
    <location>
        <position position="92"/>
    </location>
</feature>
<proteinExistence type="inferred from homology"/>
<dbReference type="EMBL" id="NCKU01008833">
    <property type="protein sequence ID" value="RWS01660.1"/>
    <property type="molecule type" value="Genomic_DNA"/>
</dbReference>
<evidence type="ECO:0000256" key="4">
    <source>
        <dbReference type="RuleBase" id="RU362109"/>
    </source>
</evidence>
<keyword evidence="2 4" id="KW-0833">Ubl conjugation pathway</keyword>
<dbReference type="GO" id="GO:0005524">
    <property type="term" value="F:ATP binding"/>
    <property type="evidence" value="ECO:0007669"/>
    <property type="project" value="UniProtKB-UniRule"/>
</dbReference>
<evidence type="ECO:0000256" key="3">
    <source>
        <dbReference type="PROSITE-ProRule" id="PRU10133"/>
    </source>
</evidence>
<dbReference type="Pfam" id="PF00179">
    <property type="entry name" value="UQ_con"/>
    <property type="match status" value="1"/>
</dbReference>
<dbReference type="PROSITE" id="PS50127">
    <property type="entry name" value="UBC_2"/>
    <property type="match status" value="1"/>
</dbReference>
<evidence type="ECO:0000313" key="6">
    <source>
        <dbReference type="EMBL" id="RWS01530.1"/>
    </source>
</evidence>
<dbReference type="STRING" id="1965070.A0A3S3PI43"/>
<evidence type="ECO:0000256" key="1">
    <source>
        <dbReference type="ARBA" id="ARBA00022679"/>
    </source>
</evidence>
<dbReference type="AlphaFoldDB" id="A0A3S3PI43"/>
<dbReference type="InterPro" id="IPR023313">
    <property type="entry name" value="UBQ-conjugating_AS"/>
</dbReference>
<dbReference type="Proteomes" id="UP000285301">
    <property type="component" value="Unassembled WGS sequence"/>
</dbReference>
<keyword evidence="1" id="KW-0808">Transferase</keyword>
<keyword evidence="4" id="KW-0067">ATP-binding</keyword>
<dbReference type="EMBL" id="NCKU01009030">
    <property type="protein sequence ID" value="RWS01530.1"/>
    <property type="molecule type" value="Genomic_DNA"/>
</dbReference>
<comment type="caution">
    <text evidence="6">The sequence shown here is derived from an EMBL/GenBank/DDBJ whole genome shotgun (WGS) entry which is preliminary data.</text>
</comment>
<dbReference type="PANTHER" id="PTHR24067">
    <property type="entry name" value="UBIQUITIN-CONJUGATING ENZYME E2"/>
    <property type="match status" value="1"/>
</dbReference>
<comment type="similarity">
    <text evidence="4">Belongs to the ubiquitin-conjugating enzyme family.</text>
</comment>
<evidence type="ECO:0000259" key="5">
    <source>
        <dbReference type="PROSITE" id="PS50127"/>
    </source>
</evidence>
<dbReference type="OrthoDB" id="9993688at2759"/>
<dbReference type="InterPro" id="IPR016135">
    <property type="entry name" value="UBQ-conjugating_enzyme/RWD"/>
</dbReference>
<evidence type="ECO:0000256" key="2">
    <source>
        <dbReference type="ARBA" id="ARBA00022786"/>
    </source>
</evidence>
<sequence length="205" mass="23579">MAVFARKRLKHELMEFEKSDQKIKDSISIELVHNNLFNLKLSLKGPPDTPYFGGKFYLSYRASDNYPFSPPSVQFTTRIWHPNISSVTGFICLDILKEKWEASYTIISLLISVQVLLQDPQPNDPQDAVVAKQYLTNRKQFNDTAAYWTAIYAMNQSKRHQFPEFESKLKTLSKLVEGSNFAEDKLISALSGNDWDVNRAFNALF</sequence>
<keyword evidence="8" id="KW-1185">Reference proteome</keyword>
<organism evidence="6 8">
    <name type="scientific">Dinothrombium tinctorium</name>
    <dbReference type="NCBI Taxonomy" id="1965070"/>
    <lineage>
        <taxon>Eukaryota</taxon>
        <taxon>Metazoa</taxon>
        <taxon>Ecdysozoa</taxon>
        <taxon>Arthropoda</taxon>
        <taxon>Chelicerata</taxon>
        <taxon>Arachnida</taxon>
        <taxon>Acari</taxon>
        <taxon>Acariformes</taxon>
        <taxon>Trombidiformes</taxon>
        <taxon>Prostigmata</taxon>
        <taxon>Anystina</taxon>
        <taxon>Parasitengona</taxon>
        <taxon>Trombidioidea</taxon>
        <taxon>Trombidiidae</taxon>
        <taxon>Dinothrombium</taxon>
    </lineage>
</organism>